<gene>
    <name evidence="1" type="ORF">PEL8287_00526</name>
</gene>
<sequence>MCDNTRLNGEKFSLEQDLSFDMKVVALLGVRFVRKSTALHQLDAFEIRLV</sequence>
<keyword evidence="2" id="KW-1185">Reference proteome</keyword>
<protein>
    <submittedName>
        <fullName evidence="1">Uncharacterized protein</fullName>
    </submittedName>
</protein>
<dbReference type="Proteomes" id="UP000193827">
    <property type="component" value="Unassembled WGS sequence"/>
</dbReference>
<dbReference type="AlphaFoldDB" id="A0A1Y5RD85"/>
<name>A0A1Y5RD85_9RHOB</name>
<organism evidence="1 2">
    <name type="scientific">Roseovarius litorisediminis</name>
    <dbReference type="NCBI Taxonomy" id="1312363"/>
    <lineage>
        <taxon>Bacteria</taxon>
        <taxon>Pseudomonadati</taxon>
        <taxon>Pseudomonadota</taxon>
        <taxon>Alphaproteobacteria</taxon>
        <taxon>Rhodobacterales</taxon>
        <taxon>Roseobacteraceae</taxon>
        <taxon>Roseovarius</taxon>
    </lineage>
</organism>
<proteinExistence type="predicted"/>
<accession>A0A1Y5RD85</accession>
<dbReference type="EMBL" id="FWFL01000001">
    <property type="protein sequence ID" value="SLN13481.1"/>
    <property type="molecule type" value="Genomic_DNA"/>
</dbReference>
<reference evidence="1 2" key="1">
    <citation type="submission" date="2017-03" db="EMBL/GenBank/DDBJ databases">
        <authorList>
            <person name="Afonso C.L."/>
            <person name="Miller P.J."/>
            <person name="Scott M.A."/>
            <person name="Spackman E."/>
            <person name="Goraichik I."/>
            <person name="Dimitrov K.M."/>
            <person name="Suarez D.L."/>
            <person name="Swayne D.E."/>
        </authorList>
    </citation>
    <scope>NUCLEOTIDE SEQUENCE [LARGE SCALE GENOMIC DNA]</scope>
    <source>
        <strain evidence="1 2">CECT 8287</strain>
    </source>
</reference>
<evidence type="ECO:0000313" key="1">
    <source>
        <dbReference type="EMBL" id="SLN13481.1"/>
    </source>
</evidence>
<evidence type="ECO:0000313" key="2">
    <source>
        <dbReference type="Proteomes" id="UP000193827"/>
    </source>
</evidence>